<dbReference type="Gene3D" id="3.10.620.30">
    <property type="match status" value="1"/>
</dbReference>
<organism evidence="2 3">
    <name type="scientific">Ruminiclostridium cellobioparum subsp. termitidis CT1112</name>
    <dbReference type="NCBI Taxonomy" id="1195236"/>
    <lineage>
        <taxon>Bacteria</taxon>
        <taxon>Bacillati</taxon>
        <taxon>Bacillota</taxon>
        <taxon>Clostridia</taxon>
        <taxon>Eubacteriales</taxon>
        <taxon>Oscillospiraceae</taxon>
        <taxon>Ruminiclostridium</taxon>
    </lineage>
</organism>
<dbReference type="RefSeq" id="WP_004623926.1">
    <property type="nucleotide sequence ID" value="NZ_AORV01000020.1"/>
</dbReference>
<name>S0FMI4_RUMCE</name>
<dbReference type="SUPFAM" id="SSF54001">
    <property type="entry name" value="Cysteine proteinases"/>
    <property type="match status" value="1"/>
</dbReference>
<keyword evidence="3" id="KW-1185">Reference proteome</keyword>
<dbReference type="PATRIC" id="fig|1195236.3.peg.935"/>
<dbReference type="AlphaFoldDB" id="S0FMI4"/>
<comment type="caution">
    <text evidence="2">The sequence shown here is derived from an EMBL/GenBank/DDBJ whole genome shotgun (WGS) entry which is preliminary data.</text>
</comment>
<reference evidence="2 3" key="1">
    <citation type="journal article" date="2013" name="Genome Announc.">
        <title>Draft Genome Sequence of the Cellulolytic, Mesophilic, Anaerobic Bacterium Clostridium termitidis Strain CT1112 (DSM 5398).</title>
        <authorList>
            <person name="Lal S."/>
            <person name="Ramachandran U."/>
            <person name="Zhang X."/>
            <person name="Munir R."/>
            <person name="Sparling R."/>
            <person name="Levin D.B."/>
        </authorList>
    </citation>
    <scope>NUCLEOTIDE SEQUENCE [LARGE SCALE GENOMIC DNA]</scope>
    <source>
        <strain evidence="2 3">CT1112</strain>
    </source>
</reference>
<dbReference type="Proteomes" id="UP000014155">
    <property type="component" value="Unassembled WGS sequence"/>
</dbReference>
<evidence type="ECO:0000313" key="2">
    <source>
        <dbReference type="EMBL" id="EMS73430.1"/>
    </source>
</evidence>
<dbReference type="Pfam" id="PF01841">
    <property type="entry name" value="Transglut_core"/>
    <property type="match status" value="1"/>
</dbReference>
<dbReference type="STRING" id="1195236.CTER_0613"/>
<dbReference type="EMBL" id="AORV01000020">
    <property type="protein sequence ID" value="EMS73430.1"/>
    <property type="molecule type" value="Genomic_DNA"/>
</dbReference>
<dbReference type="InterPro" id="IPR038765">
    <property type="entry name" value="Papain-like_cys_pep_sf"/>
</dbReference>
<dbReference type="eggNOG" id="COG1305">
    <property type="taxonomic scope" value="Bacteria"/>
</dbReference>
<dbReference type="InterPro" id="IPR002931">
    <property type="entry name" value="Transglutaminase-like"/>
</dbReference>
<accession>S0FMI4</accession>
<evidence type="ECO:0000313" key="3">
    <source>
        <dbReference type="Proteomes" id="UP000014155"/>
    </source>
</evidence>
<evidence type="ECO:0000259" key="1">
    <source>
        <dbReference type="Pfam" id="PF01841"/>
    </source>
</evidence>
<protein>
    <submittedName>
        <fullName evidence="2">Transglutaminase-like superfamily</fullName>
    </submittedName>
</protein>
<gene>
    <name evidence="2" type="ORF">CTER_0613</name>
</gene>
<proteinExistence type="predicted"/>
<sequence>MKDTLKLYKEHDIMTEIKTMKHMVTDIPKDIGTIVSYVQNILLHQHWSKAYGLELSEERKKEPFLRSFEEKLIFLNELGFTHVSEHRTNENKMISICRDFSVAAAALCREAGVPARARCGFASYFEKDKYIDHWVLEYWNEEKKKWLMVDAQLDALQQKTLELPFDPLDVSENYFITAPKAWLWCREGIFNPDLFGIFKWWGYDYLRCNLILDANSLLKVPMQPWDWWEGYKSLPMEEWTERDYKVMDDLSMLAVNVDNNFEALYKYVQTNDKIKVPENFSEVTISHG</sequence>
<feature type="domain" description="Transglutaminase-like" evidence="1">
    <location>
        <begin position="95"/>
        <end position="151"/>
    </location>
</feature>